<accession>A0A6N2YYF2</accession>
<organism evidence="1">
    <name type="scientific">Clostridium tertium</name>
    <dbReference type="NCBI Taxonomy" id="1559"/>
    <lineage>
        <taxon>Bacteria</taxon>
        <taxon>Bacillati</taxon>
        <taxon>Bacillota</taxon>
        <taxon>Clostridia</taxon>
        <taxon>Eubacteriales</taxon>
        <taxon>Clostridiaceae</taxon>
        <taxon>Clostridium</taxon>
    </lineage>
</organism>
<evidence type="ECO:0000313" key="1">
    <source>
        <dbReference type="EMBL" id="VYT70798.1"/>
    </source>
</evidence>
<protein>
    <submittedName>
        <fullName evidence="1">Uncharacterized protein</fullName>
    </submittedName>
</protein>
<dbReference type="EMBL" id="CACRTO010000005">
    <property type="protein sequence ID" value="VYT70798.1"/>
    <property type="molecule type" value="Genomic_DNA"/>
</dbReference>
<name>A0A6N2YYF2_9CLOT</name>
<dbReference type="RefSeq" id="WP_156624623.1">
    <property type="nucleotide sequence ID" value="NZ_CACRTO010000005.1"/>
</dbReference>
<reference evidence="1" key="1">
    <citation type="submission" date="2019-11" db="EMBL/GenBank/DDBJ databases">
        <authorList>
            <person name="Feng L."/>
        </authorList>
    </citation>
    <scope>NUCLEOTIDE SEQUENCE</scope>
    <source>
        <strain evidence="1">CTertiumLFYP3</strain>
    </source>
</reference>
<gene>
    <name evidence="1" type="ORF">CTLFYP3_00491</name>
</gene>
<dbReference type="AlphaFoldDB" id="A0A6N2YYF2"/>
<sequence length="327" mass="38442">MSENKKTVPKKVYAYKIDAREDLNSIFSKVKEKINDDYTNLKERELVFTDNKTGLKYFLDVKNKKEHKKSDCRGTLLAYECILYKLRETDFPYLFDLATGDKTNIDASDSEALMEQTHFVVYPEINLLLSEYNHFGAPVSKLIYIIDTVLGHLYSQDFEVKNILNPNTAYRINNMEKINQFTFRAGHQGLRTISHYFKVDTIDVINKCFDDFSDLEFEITIKGKGRGNNREELKIKNLDRFKRLCNLIFNSKNKKTLDIQKAQFKEARSYTELPVDLFSEHLIHEVKATKISERTKYIDSDDMFRKINELYVDNAFEISNYIKIDLE</sequence>
<proteinExistence type="predicted"/>